<evidence type="ECO:0000313" key="10">
    <source>
        <dbReference type="Proteomes" id="UP000007796"/>
    </source>
</evidence>
<dbReference type="RefSeq" id="XP_014168481.1">
    <property type="nucleotide sequence ID" value="XM_014313006.1"/>
</dbReference>
<dbReference type="HOGENOM" id="CLU_983706_0_0_1"/>
<organism evidence="10">
    <name type="scientific">Grosmannia clavigera (strain kw1407 / UAMH 11150)</name>
    <name type="common">Blue stain fungus</name>
    <name type="synonym">Graphiocladiella clavigera</name>
    <dbReference type="NCBI Taxonomy" id="655863"/>
    <lineage>
        <taxon>Eukaryota</taxon>
        <taxon>Fungi</taxon>
        <taxon>Dikarya</taxon>
        <taxon>Ascomycota</taxon>
        <taxon>Pezizomycotina</taxon>
        <taxon>Sordariomycetes</taxon>
        <taxon>Sordariomycetidae</taxon>
        <taxon>Ophiostomatales</taxon>
        <taxon>Ophiostomataceae</taxon>
        <taxon>Leptographium</taxon>
    </lineage>
</organism>
<comment type="similarity">
    <text evidence="1 7">Belongs to the peptidase M3 family.</text>
</comment>
<evidence type="ECO:0000256" key="5">
    <source>
        <dbReference type="ARBA" id="ARBA00022833"/>
    </source>
</evidence>
<dbReference type="InParanoid" id="F0XTT5"/>
<evidence type="ECO:0000256" key="6">
    <source>
        <dbReference type="ARBA" id="ARBA00023049"/>
    </source>
</evidence>
<keyword evidence="5 7" id="KW-0862">Zinc</keyword>
<evidence type="ECO:0000256" key="1">
    <source>
        <dbReference type="ARBA" id="ARBA00006040"/>
    </source>
</evidence>
<dbReference type="GO" id="GO:0006518">
    <property type="term" value="P:peptide metabolic process"/>
    <property type="evidence" value="ECO:0007669"/>
    <property type="project" value="TreeGrafter"/>
</dbReference>
<evidence type="ECO:0000256" key="4">
    <source>
        <dbReference type="ARBA" id="ARBA00022801"/>
    </source>
</evidence>
<dbReference type="GO" id="GO:0046872">
    <property type="term" value="F:metal ion binding"/>
    <property type="evidence" value="ECO:0007669"/>
    <property type="project" value="UniProtKB-UniRule"/>
</dbReference>
<name>F0XTT5_GROCL</name>
<evidence type="ECO:0000256" key="2">
    <source>
        <dbReference type="ARBA" id="ARBA00022670"/>
    </source>
</evidence>
<feature type="domain" description="Peptidase M3A/M3B catalytic" evidence="8">
    <location>
        <begin position="163"/>
        <end position="278"/>
    </location>
</feature>
<dbReference type="eggNOG" id="KOG2089">
    <property type="taxonomic scope" value="Eukaryota"/>
</dbReference>
<keyword evidence="2 7" id="KW-0645">Protease</keyword>
<dbReference type="GO" id="GO:0006508">
    <property type="term" value="P:proteolysis"/>
    <property type="evidence" value="ECO:0007669"/>
    <property type="project" value="UniProtKB-KW"/>
</dbReference>
<gene>
    <name evidence="9" type="ORF">CMQ_4850</name>
</gene>
<evidence type="ECO:0000256" key="3">
    <source>
        <dbReference type="ARBA" id="ARBA00022723"/>
    </source>
</evidence>
<dbReference type="GeneID" id="25978107"/>
<keyword evidence="4 7" id="KW-0378">Hydrolase</keyword>
<keyword evidence="10" id="KW-1185">Reference proteome</keyword>
<dbReference type="EMBL" id="GL630006">
    <property type="protein sequence ID" value="EFW98998.1"/>
    <property type="molecule type" value="Genomic_DNA"/>
</dbReference>
<dbReference type="GO" id="GO:0004222">
    <property type="term" value="F:metalloendopeptidase activity"/>
    <property type="evidence" value="ECO:0007669"/>
    <property type="project" value="InterPro"/>
</dbReference>
<dbReference type="OrthoDB" id="534666at2759"/>
<proteinExistence type="inferred from homology"/>
<dbReference type="PANTHER" id="PTHR11804:SF84">
    <property type="entry name" value="SACCHAROLYSIN"/>
    <property type="match status" value="1"/>
</dbReference>
<dbReference type="InterPro" id="IPR001567">
    <property type="entry name" value="Pept_M3A_M3B_dom"/>
</dbReference>
<dbReference type="InterPro" id="IPR045090">
    <property type="entry name" value="Pept_M3A_M3B"/>
</dbReference>
<dbReference type="AlphaFoldDB" id="F0XTT5"/>
<dbReference type="PANTHER" id="PTHR11804">
    <property type="entry name" value="PROTEASE M3 THIMET OLIGOPEPTIDASE-RELATED"/>
    <property type="match status" value="1"/>
</dbReference>
<sequence length="283" mass="31977">MKQLNDLVRECTRNMSADASGLWLSWDELEGVLRRVLDRLTDKGPVVDSDIGNNGSDNIGKLWLPTKVAFSSPVTASATCEATRKKVYYAVVNRMLVNVPLFREVVLLRDETARMLGFRHHAALKAAGNMMQTPEAVRQLLSEISDVLHRLASIIRYRSPETHEELEAMNLTELFNRTRADIYQIHGGEALDEGWEWGHGESVFRNVLNGYDAEYCSYILGRVFALDLFDVGFKHDSTSKDAGRRYRDMVIVKGGSQPEMKTLTDFLGHRPSTGPYLAWLRSP</sequence>
<keyword evidence="6 7" id="KW-0482">Metalloprotease</keyword>
<reference evidence="9 10" key="1">
    <citation type="journal article" date="2011" name="Proc. Natl. Acad. Sci. U.S.A.">
        <title>Genome and transcriptome analyses of the mountain pine beetle-fungal symbiont Grosmannia clavigera, a lodgepole pine pathogen.</title>
        <authorList>
            <person name="DiGuistini S."/>
            <person name="Wang Y."/>
            <person name="Liao N.Y."/>
            <person name="Taylor G."/>
            <person name="Tanguay P."/>
            <person name="Feau N."/>
            <person name="Henrissat B."/>
            <person name="Chan S.K."/>
            <person name="Hesse-Orce U."/>
            <person name="Alamouti S.M."/>
            <person name="Tsui C.K.M."/>
            <person name="Docking R.T."/>
            <person name="Levasseur A."/>
            <person name="Haridas S."/>
            <person name="Robertson G."/>
            <person name="Birol I."/>
            <person name="Holt R.A."/>
            <person name="Marra M.A."/>
            <person name="Hamelin R.C."/>
            <person name="Hirst M."/>
            <person name="Jones S.J.M."/>
            <person name="Bohlmann J."/>
            <person name="Breuil C."/>
        </authorList>
    </citation>
    <scope>NUCLEOTIDE SEQUENCE [LARGE SCALE GENOMIC DNA]</scope>
    <source>
        <strain evidence="10">kw1407 / UAMH 11150</strain>
    </source>
</reference>
<evidence type="ECO:0000256" key="7">
    <source>
        <dbReference type="RuleBase" id="RU003435"/>
    </source>
</evidence>
<evidence type="ECO:0000313" key="9">
    <source>
        <dbReference type="EMBL" id="EFW98998.1"/>
    </source>
</evidence>
<accession>F0XTT5</accession>
<protein>
    <submittedName>
        <fullName evidence="9">Metallopeptidase</fullName>
    </submittedName>
</protein>
<evidence type="ECO:0000259" key="8">
    <source>
        <dbReference type="Pfam" id="PF01432"/>
    </source>
</evidence>
<dbReference type="InterPro" id="IPR024077">
    <property type="entry name" value="Neurolysin/TOP_dom2"/>
</dbReference>
<keyword evidence="3 7" id="KW-0479">Metal-binding</keyword>
<dbReference type="Gene3D" id="1.10.1370.10">
    <property type="entry name" value="Neurolysin, domain 3"/>
    <property type="match status" value="2"/>
</dbReference>
<feature type="domain" description="Peptidase M3A/M3B catalytic" evidence="8">
    <location>
        <begin position="77"/>
        <end position="149"/>
    </location>
</feature>
<comment type="cofactor">
    <cofactor evidence="7">
        <name>Zn(2+)</name>
        <dbReference type="ChEBI" id="CHEBI:29105"/>
    </cofactor>
    <text evidence="7">Binds 1 zinc ion.</text>
</comment>
<dbReference type="Proteomes" id="UP000007796">
    <property type="component" value="Unassembled WGS sequence"/>
</dbReference>
<dbReference type="Pfam" id="PF01432">
    <property type="entry name" value="Peptidase_M3"/>
    <property type="match status" value="2"/>
</dbReference>
<dbReference type="SUPFAM" id="SSF55486">
    <property type="entry name" value="Metalloproteases ('zincins'), catalytic domain"/>
    <property type="match status" value="2"/>
</dbReference>